<evidence type="ECO:0000256" key="4">
    <source>
        <dbReference type="ARBA" id="ARBA00022679"/>
    </source>
</evidence>
<dbReference type="EC" id="2.5.1.75" evidence="10"/>
<dbReference type="NCBIfam" id="TIGR00174">
    <property type="entry name" value="miaA"/>
    <property type="match status" value="1"/>
</dbReference>
<feature type="binding site" evidence="10">
    <location>
        <begin position="14"/>
        <end position="21"/>
    </location>
    <ligand>
        <name>ATP</name>
        <dbReference type="ChEBI" id="CHEBI:30616"/>
    </ligand>
</feature>
<evidence type="ECO:0000256" key="10">
    <source>
        <dbReference type="HAMAP-Rule" id="MF_00185"/>
    </source>
</evidence>
<comment type="subunit">
    <text evidence="10">Monomer.</text>
</comment>
<evidence type="ECO:0000256" key="5">
    <source>
        <dbReference type="ARBA" id="ARBA00022694"/>
    </source>
</evidence>
<dbReference type="Proteomes" id="UP001302316">
    <property type="component" value="Unassembled WGS sequence"/>
</dbReference>
<keyword evidence="6 10" id="KW-0547">Nucleotide-binding</keyword>
<dbReference type="PANTHER" id="PTHR11088">
    <property type="entry name" value="TRNA DIMETHYLALLYLTRANSFERASE"/>
    <property type="match status" value="1"/>
</dbReference>
<keyword evidence="5 10" id="KW-0819">tRNA processing</keyword>
<dbReference type="HAMAP" id="MF_00185">
    <property type="entry name" value="IPP_trans"/>
    <property type="match status" value="1"/>
</dbReference>
<dbReference type="Pfam" id="PF01715">
    <property type="entry name" value="IPPT"/>
    <property type="match status" value="1"/>
</dbReference>
<name>A0AAP6JGL3_9GAMM</name>
<organism evidence="14 15">
    <name type="scientific">Natronospira elongata</name>
    <dbReference type="NCBI Taxonomy" id="3110268"/>
    <lineage>
        <taxon>Bacteria</taxon>
        <taxon>Pseudomonadati</taxon>
        <taxon>Pseudomonadota</taxon>
        <taxon>Gammaproteobacteria</taxon>
        <taxon>Natronospirales</taxon>
        <taxon>Natronospiraceae</taxon>
        <taxon>Natronospira</taxon>
    </lineage>
</organism>
<dbReference type="Gene3D" id="1.10.20.140">
    <property type="match status" value="1"/>
</dbReference>
<comment type="function">
    <text evidence="2 10 12">Catalyzes the transfer of a dimethylallyl group onto the adenine at position 37 in tRNAs that read codons beginning with uridine, leading to the formation of N6-(dimethylallyl)adenosine (i(6)A).</text>
</comment>
<dbReference type="GO" id="GO:0005524">
    <property type="term" value="F:ATP binding"/>
    <property type="evidence" value="ECO:0007669"/>
    <property type="project" value="UniProtKB-UniRule"/>
</dbReference>
<keyword evidence="7 10" id="KW-0067">ATP-binding</keyword>
<comment type="cofactor">
    <cofactor evidence="1 10">
        <name>Mg(2+)</name>
        <dbReference type="ChEBI" id="CHEBI:18420"/>
    </cofactor>
</comment>
<evidence type="ECO:0000256" key="8">
    <source>
        <dbReference type="ARBA" id="ARBA00022842"/>
    </source>
</evidence>
<feature type="region of interest" description="Interaction with substrate tRNA" evidence="10">
    <location>
        <begin position="39"/>
        <end position="42"/>
    </location>
</feature>
<evidence type="ECO:0000256" key="1">
    <source>
        <dbReference type="ARBA" id="ARBA00001946"/>
    </source>
</evidence>
<dbReference type="PANTHER" id="PTHR11088:SF60">
    <property type="entry name" value="TRNA DIMETHYLALLYLTRANSFERASE"/>
    <property type="match status" value="1"/>
</dbReference>
<dbReference type="GO" id="GO:0006400">
    <property type="term" value="P:tRNA modification"/>
    <property type="evidence" value="ECO:0007669"/>
    <property type="project" value="TreeGrafter"/>
</dbReference>
<dbReference type="FunFam" id="1.10.20.140:FF:000001">
    <property type="entry name" value="tRNA dimethylallyltransferase"/>
    <property type="match status" value="1"/>
</dbReference>
<accession>A0AAP6JGL3</accession>
<evidence type="ECO:0000256" key="6">
    <source>
        <dbReference type="ARBA" id="ARBA00022741"/>
    </source>
</evidence>
<dbReference type="GO" id="GO:0052381">
    <property type="term" value="F:tRNA dimethylallyltransferase activity"/>
    <property type="evidence" value="ECO:0007669"/>
    <property type="project" value="UniProtKB-UniRule"/>
</dbReference>
<evidence type="ECO:0000256" key="9">
    <source>
        <dbReference type="ARBA" id="ARBA00049563"/>
    </source>
</evidence>
<dbReference type="AlphaFoldDB" id="A0AAP6JGL3"/>
<evidence type="ECO:0000313" key="15">
    <source>
        <dbReference type="Proteomes" id="UP001302316"/>
    </source>
</evidence>
<evidence type="ECO:0000313" key="14">
    <source>
        <dbReference type="EMBL" id="MEA5446252.1"/>
    </source>
</evidence>
<comment type="caution">
    <text evidence="14">The sequence shown here is derived from an EMBL/GenBank/DDBJ whole genome shotgun (WGS) entry which is preliminary data.</text>
</comment>
<evidence type="ECO:0000256" key="11">
    <source>
        <dbReference type="RuleBase" id="RU003783"/>
    </source>
</evidence>
<feature type="site" description="Interaction with substrate tRNA" evidence="10">
    <location>
        <position position="105"/>
    </location>
</feature>
<keyword evidence="8 10" id="KW-0460">Magnesium</keyword>
<comment type="similarity">
    <text evidence="3 10 13">Belongs to the IPP transferase family.</text>
</comment>
<gene>
    <name evidence="10 14" type="primary">miaA</name>
    <name evidence="14" type="ORF">VCB98_10520</name>
</gene>
<dbReference type="Gene3D" id="3.40.50.300">
    <property type="entry name" value="P-loop containing nucleotide triphosphate hydrolases"/>
    <property type="match status" value="1"/>
</dbReference>
<dbReference type="InterPro" id="IPR018022">
    <property type="entry name" value="IPT"/>
</dbReference>
<proteinExistence type="inferred from homology"/>
<keyword evidence="4 10" id="KW-0808">Transferase</keyword>
<dbReference type="RefSeq" id="WP_346052399.1">
    <property type="nucleotide sequence ID" value="NZ_JAYGII010000025.1"/>
</dbReference>
<dbReference type="SUPFAM" id="SSF52540">
    <property type="entry name" value="P-loop containing nucleoside triphosphate hydrolases"/>
    <property type="match status" value="2"/>
</dbReference>
<reference evidence="14 15" key="1">
    <citation type="submission" date="2023-12" db="EMBL/GenBank/DDBJ databases">
        <title>Whole-genome sequencing of halo(alkali)philic microorganisms from hypersaline lakes.</title>
        <authorList>
            <person name="Sorokin D.Y."/>
            <person name="Merkel A.Y."/>
            <person name="Messina E."/>
            <person name="Yakimov M."/>
        </authorList>
    </citation>
    <scope>NUCLEOTIDE SEQUENCE [LARGE SCALE GENOMIC DNA]</scope>
    <source>
        <strain evidence="14 15">AB-CW1</strain>
    </source>
</reference>
<keyword evidence="15" id="KW-1185">Reference proteome</keyword>
<feature type="binding site" evidence="10">
    <location>
        <begin position="16"/>
        <end position="21"/>
    </location>
    <ligand>
        <name>substrate</name>
    </ligand>
</feature>
<dbReference type="InterPro" id="IPR039657">
    <property type="entry name" value="Dimethylallyltransferase"/>
</dbReference>
<comment type="caution">
    <text evidence="10">Lacks conserved residue(s) required for the propagation of feature annotation.</text>
</comment>
<feature type="region of interest" description="Interaction with substrate tRNA" evidence="10">
    <location>
        <begin position="163"/>
        <end position="167"/>
    </location>
</feature>
<comment type="catalytic activity">
    <reaction evidence="9 10 11">
        <text>adenosine(37) in tRNA + dimethylallyl diphosphate = N(6)-dimethylallyladenosine(37) in tRNA + diphosphate</text>
        <dbReference type="Rhea" id="RHEA:26482"/>
        <dbReference type="Rhea" id="RHEA-COMP:10162"/>
        <dbReference type="Rhea" id="RHEA-COMP:10375"/>
        <dbReference type="ChEBI" id="CHEBI:33019"/>
        <dbReference type="ChEBI" id="CHEBI:57623"/>
        <dbReference type="ChEBI" id="CHEBI:74411"/>
        <dbReference type="ChEBI" id="CHEBI:74415"/>
        <dbReference type="EC" id="2.5.1.75"/>
    </reaction>
</comment>
<sequence>MTDSTPAPIVCLMGPTASGKTDLAVALVEAGPFEIISVDSALVYRGMDIGTAKPGPEVLARAPHRLIDFLDPAEPYSAARFRDDARREIEDIQRAGRIPLLVGGTMLYYRALLRGLADLPDADEAVRARLEEAAEAQGWAALHQRLATIDPPAAARIHPNDPQRIQRALEVYELTGRPLTELQREAAVRDCPWPVVRLGLMPDDRAWLHERIARRFRLMMDQGLVEEVAALRARGDLDLSTPALRAVGYRQIWEYLSGRGTLEEAVNRGIVATRQLAKRQITWMRAEPELNVIACDRPRPCEALRAILDEALPGVF</sequence>
<feature type="site" description="Interaction with substrate tRNA" evidence="10">
    <location>
        <position position="127"/>
    </location>
</feature>
<protein>
    <recommendedName>
        <fullName evidence="10">tRNA dimethylallyltransferase</fullName>
        <ecNumber evidence="10">2.5.1.75</ecNumber>
    </recommendedName>
    <alternativeName>
        <fullName evidence="10">Dimethylallyl diphosphate:tRNA dimethylallyltransferase</fullName>
        <shortName evidence="10">DMAPP:tRNA dimethylallyltransferase</shortName>
        <shortName evidence="10">DMATase</shortName>
    </alternativeName>
    <alternativeName>
        <fullName evidence="10">Isopentenyl-diphosphate:tRNA isopentenyltransferase</fullName>
        <shortName evidence="10">IPP transferase</shortName>
        <shortName evidence="10">IPPT</shortName>
        <shortName evidence="10">IPTase</shortName>
    </alternativeName>
</protein>
<dbReference type="InterPro" id="IPR027417">
    <property type="entry name" value="P-loop_NTPase"/>
</dbReference>
<evidence type="ECO:0000256" key="12">
    <source>
        <dbReference type="RuleBase" id="RU003784"/>
    </source>
</evidence>
<evidence type="ECO:0000256" key="13">
    <source>
        <dbReference type="RuleBase" id="RU003785"/>
    </source>
</evidence>
<evidence type="ECO:0000256" key="3">
    <source>
        <dbReference type="ARBA" id="ARBA00005842"/>
    </source>
</evidence>
<evidence type="ECO:0000256" key="2">
    <source>
        <dbReference type="ARBA" id="ARBA00003213"/>
    </source>
</evidence>
<dbReference type="EMBL" id="JAYGII010000025">
    <property type="protein sequence ID" value="MEA5446252.1"/>
    <property type="molecule type" value="Genomic_DNA"/>
</dbReference>
<evidence type="ECO:0000256" key="7">
    <source>
        <dbReference type="ARBA" id="ARBA00022840"/>
    </source>
</evidence>